<dbReference type="Proteomes" id="UP001150830">
    <property type="component" value="Unassembled WGS sequence"/>
</dbReference>
<dbReference type="InterPro" id="IPR036390">
    <property type="entry name" value="WH_DNA-bd_sf"/>
</dbReference>
<reference evidence="6" key="1">
    <citation type="submission" date="2022-11" db="EMBL/GenBank/DDBJ databases">
        <title>Parathalassolutuus dongxingensis gen. nov., sp. nov., a novel member of family Oceanospirillaceae isolated from a coastal shrimp pond in Guangxi, China.</title>
        <authorList>
            <person name="Chen H."/>
        </authorList>
    </citation>
    <scope>NUCLEOTIDE SEQUENCE</scope>
    <source>
        <strain evidence="6">G-43</strain>
    </source>
</reference>
<dbReference type="FunFam" id="3.40.190.290:FF:000001">
    <property type="entry name" value="Transcriptional regulator, LysR family"/>
    <property type="match status" value="1"/>
</dbReference>
<organism evidence="6 7">
    <name type="scientific">Parathalassolituus penaei</name>
    <dbReference type="NCBI Taxonomy" id="2997323"/>
    <lineage>
        <taxon>Bacteria</taxon>
        <taxon>Pseudomonadati</taxon>
        <taxon>Pseudomonadota</taxon>
        <taxon>Gammaproteobacteria</taxon>
        <taxon>Oceanospirillales</taxon>
        <taxon>Oceanospirillaceae</taxon>
        <taxon>Parathalassolituus</taxon>
    </lineage>
</organism>
<dbReference type="InterPro" id="IPR000847">
    <property type="entry name" value="LysR_HTH_N"/>
</dbReference>
<evidence type="ECO:0000256" key="1">
    <source>
        <dbReference type="ARBA" id="ARBA00009437"/>
    </source>
</evidence>
<evidence type="ECO:0000256" key="2">
    <source>
        <dbReference type="ARBA" id="ARBA00023015"/>
    </source>
</evidence>
<sequence>MDRFQEMQVFVSVVDAASFVRAAESLDMSKAAVSRYISDLESRLGVRLLHRTTRRLSLTGEGSLFYERCKSLLQELDEAERELSCSAAEVGGVLRINAPVSFGVLYLASAWAGFRKLYPNVQLDITHSDRVVDLVEEGYDLAIRIGQLTSSSLISRRLGTTSLVLCASPEYLQKSPTVTCPDDLLNHSLLSYSYASGGNEWHFTGPDSESQTIRFQPAVRSNTGDVCATLALEGQGITLQPQFIVSEHLRSGRLVPMLPEYTARESGVYVVYPTRQFLAPKVRVLIDFLVEWFETPRW</sequence>
<evidence type="ECO:0000256" key="3">
    <source>
        <dbReference type="ARBA" id="ARBA00023125"/>
    </source>
</evidence>
<comment type="caution">
    <text evidence="6">The sequence shown here is derived from an EMBL/GenBank/DDBJ whole genome shotgun (WGS) entry which is preliminary data.</text>
</comment>
<accession>A0A9X3EBH3</accession>
<gene>
    <name evidence="6" type="ORF">OUO13_05055</name>
</gene>
<dbReference type="EMBL" id="JAPNOA010000018">
    <property type="protein sequence ID" value="MCY0964547.1"/>
    <property type="molecule type" value="Genomic_DNA"/>
</dbReference>
<dbReference type="FunFam" id="1.10.10.10:FF:000001">
    <property type="entry name" value="LysR family transcriptional regulator"/>
    <property type="match status" value="1"/>
</dbReference>
<dbReference type="SUPFAM" id="SSF46785">
    <property type="entry name" value="Winged helix' DNA-binding domain"/>
    <property type="match status" value="1"/>
</dbReference>
<keyword evidence="7" id="KW-1185">Reference proteome</keyword>
<comment type="similarity">
    <text evidence="1">Belongs to the LysR transcriptional regulatory family.</text>
</comment>
<dbReference type="SUPFAM" id="SSF53850">
    <property type="entry name" value="Periplasmic binding protein-like II"/>
    <property type="match status" value="1"/>
</dbReference>
<dbReference type="AlphaFoldDB" id="A0A9X3EBH3"/>
<dbReference type="Pfam" id="PF00126">
    <property type="entry name" value="HTH_1"/>
    <property type="match status" value="1"/>
</dbReference>
<proteinExistence type="inferred from homology"/>
<dbReference type="PANTHER" id="PTHR30537">
    <property type="entry name" value="HTH-TYPE TRANSCRIPTIONAL REGULATOR"/>
    <property type="match status" value="1"/>
</dbReference>
<dbReference type="InterPro" id="IPR005119">
    <property type="entry name" value="LysR_subst-bd"/>
</dbReference>
<keyword evidence="2" id="KW-0805">Transcription regulation</keyword>
<protein>
    <submittedName>
        <fullName evidence="6">LysR family transcriptional regulator</fullName>
    </submittedName>
</protein>
<feature type="domain" description="HTH lysR-type" evidence="5">
    <location>
        <begin position="1"/>
        <end position="59"/>
    </location>
</feature>
<evidence type="ECO:0000313" key="7">
    <source>
        <dbReference type="Proteomes" id="UP001150830"/>
    </source>
</evidence>
<dbReference type="GO" id="GO:0043565">
    <property type="term" value="F:sequence-specific DNA binding"/>
    <property type="evidence" value="ECO:0007669"/>
    <property type="project" value="TreeGrafter"/>
</dbReference>
<dbReference type="PANTHER" id="PTHR30537:SF5">
    <property type="entry name" value="HTH-TYPE TRANSCRIPTIONAL ACTIVATOR TTDR-RELATED"/>
    <property type="match status" value="1"/>
</dbReference>
<dbReference type="RefSeq" id="WP_283172763.1">
    <property type="nucleotide sequence ID" value="NZ_JAPNOA010000018.1"/>
</dbReference>
<dbReference type="InterPro" id="IPR036388">
    <property type="entry name" value="WH-like_DNA-bd_sf"/>
</dbReference>
<dbReference type="Gene3D" id="1.10.10.10">
    <property type="entry name" value="Winged helix-like DNA-binding domain superfamily/Winged helix DNA-binding domain"/>
    <property type="match status" value="1"/>
</dbReference>
<dbReference type="Pfam" id="PF03466">
    <property type="entry name" value="LysR_substrate"/>
    <property type="match status" value="1"/>
</dbReference>
<keyword evidence="3" id="KW-0238">DNA-binding</keyword>
<evidence type="ECO:0000259" key="5">
    <source>
        <dbReference type="PROSITE" id="PS50931"/>
    </source>
</evidence>
<evidence type="ECO:0000256" key="4">
    <source>
        <dbReference type="ARBA" id="ARBA00023163"/>
    </source>
</evidence>
<dbReference type="PRINTS" id="PR00039">
    <property type="entry name" value="HTHLYSR"/>
</dbReference>
<dbReference type="GO" id="GO:0003700">
    <property type="term" value="F:DNA-binding transcription factor activity"/>
    <property type="evidence" value="ECO:0007669"/>
    <property type="project" value="InterPro"/>
</dbReference>
<evidence type="ECO:0000313" key="6">
    <source>
        <dbReference type="EMBL" id="MCY0964547.1"/>
    </source>
</evidence>
<dbReference type="GO" id="GO:0006351">
    <property type="term" value="P:DNA-templated transcription"/>
    <property type="evidence" value="ECO:0007669"/>
    <property type="project" value="TreeGrafter"/>
</dbReference>
<keyword evidence="4" id="KW-0804">Transcription</keyword>
<name>A0A9X3EBH3_9GAMM</name>
<dbReference type="PROSITE" id="PS50931">
    <property type="entry name" value="HTH_LYSR"/>
    <property type="match status" value="1"/>
</dbReference>
<dbReference type="Gene3D" id="3.40.190.290">
    <property type="match status" value="1"/>
</dbReference>
<dbReference type="InterPro" id="IPR058163">
    <property type="entry name" value="LysR-type_TF_proteobact-type"/>
</dbReference>
<dbReference type="CDD" id="cd08422">
    <property type="entry name" value="PBP2_CrgA_like"/>
    <property type="match status" value="1"/>
</dbReference>